<dbReference type="CDD" id="cd00387">
    <property type="entry name" value="Ribosomal_L7_L12"/>
    <property type="match status" value="1"/>
</dbReference>
<dbReference type="AlphaFoldDB" id="R7QPT0"/>
<dbReference type="InterPro" id="IPR008932">
    <property type="entry name" value="Ribosomal_bL12_oligo"/>
</dbReference>
<dbReference type="EMBL" id="HG002185">
    <property type="protein sequence ID" value="CDF40472.1"/>
    <property type="molecule type" value="Genomic_DNA"/>
</dbReference>
<dbReference type="Gene3D" id="1.20.5.710">
    <property type="entry name" value="Single helix bin"/>
    <property type="match status" value="1"/>
</dbReference>
<evidence type="ECO:0000256" key="4">
    <source>
        <dbReference type="ARBA" id="ARBA00035505"/>
    </source>
</evidence>
<dbReference type="RefSeq" id="XP_005710766.1">
    <property type="nucleotide sequence ID" value="XM_005710709.1"/>
</dbReference>
<dbReference type="GO" id="GO:0005840">
    <property type="term" value="C:ribosome"/>
    <property type="evidence" value="ECO:0007669"/>
    <property type="project" value="UniProtKB-KW"/>
</dbReference>
<dbReference type="GO" id="GO:0006412">
    <property type="term" value="P:translation"/>
    <property type="evidence" value="ECO:0007669"/>
    <property type="project" value="InterPro"/>
</dbReference>
<dbReference type="GO" id="GO:0003735">
    <property type="term" value="F:structural constituent of ribosome"/>
    <property type="evidence" value="ECO:0007669"/>
    <property type="project" value="InterPro"/>
</dbReference>
<dbReference type="SUPFAM" id="SSF54736">
    <property type="entry name" value="ClpS-like"/>
    <property type="match status" value="1"/>
</dbReference>
<feature type="domain" description="Large ribosomal subunit protein bL12 C-terminal" evidence="5">
    <location>
        <begin position="161"/>
        <end position="228"/>
    </location>
</feature>
<dbReference type="InterPro" id="IPR014719">
    <property type="entry name" value="Ribosomal_bL12_C/ClpS-like"/>
</dbReference>
<evidence type="ECO:0000313" key="7">
    <source>
        <dbReference type="EMBL" id="CDF40472.1"/>
    </source>
</evidence>
<keyword evidence="3" id="KW-0687">Ribonucleoprotein</keyword>
<dbReference type="GeneID" id="17318460"/>
<dbReference type="InterPro" id="IPR013823">
    <property type="entry name" value="Ribosomal_bL12_C"/>
</dbReference>
<dbReference type="InterPro" id="IPR000206">
    <property type="entry name" value="Ribosomal_bL12"/>
</dbReference>
<dbReference type="PhylomeDB" id="R7QPT0"/>
<dbReference type="OMA" id="CRIFTRI"/>
<dbReference type="GO" id="GO:1990904">
    <property type="term" value="C:ribonucleoprotein complex"/>
    <property type="evidence" value="ECO:0007669"/>
    <property type="project" value="UniProtKB-KW"/>
</dbReference>
<feature type="domain" description="Large ribosomal subunit protein bL12 oligomerization" evidence="6">
    <location>
        <begin position="98"/>
        <end position="148"/>
    </location>
</feature>
<evidence type="ECO:0000256" key="3">
    <source>
        <dbReference type="ARBA" id="ARBA00023274"/>
    </source>
</evidence>
<dbReference type="Gramene" id="CDF40472">
    <property type="protein sequence ID" value="CDF40472"/>
    <property type="gene ID" value="CHC_T00007217001"/>
</dbReference>
<dbReference type="InterPro" id="IPR036235">
    <property type="entry name" value="Ribosomal_bL12_oligo_N_sf"/>
</dbReference>
<evidence type="ECO:0000256" key="2">
    <source>
        <dbReference type="ARBA" id="ARBA00022980"/>
    </source>
</evidence>
<dbReference type="GO" id="GO:0005737">
    <property type="term" value="C:cytoplasm"/>
    <property type="evidence" value="ECO:0007669"/>
    <property type="project" value="UniProtKB-ARBA"/>
</dbReference>
<dbReference type="NCBIfam" id="TIGR00855">
    <property type="entry name" value="L12"/>
    <property type="match status" value="1"/>
</dbReference>
<evidence type="ECO:0000259" key="5">
    <source>
        <dbReference type="Pfam" id="PF00542"/>
    </source>
</evidence>
<dbReference type="GO" id="GO:0003729">
    <property type="term" value="F:mRNA binding"/>
    <property type="evidence" value="ECO:0007669"/>
    <property type="project" value="TreeGrafter"/>
</dbReference>
<sequence>MIRSPPSNSAEKSDHHSAHIDDLLRNLPFLARHCHPQYALEDSKMQRHIASRAYRLLPRNAQFMRQLCAEAAPTSSASDAIGIPPADGAATAESPRVQAILDELVQLNMLEVKQLTDGLKDRLGIDDSMTMPMNPAMFAGMVPGAGAPAEAAEPVVEKSAFDLKLEKFDAAKKIAVIKEIRSITGLGLKEAKAMVEEAPKVFKSEVAKEEAEQIRDKLKEIGAEVKLE</sequence>
<evidence type="ECO:0000256" key="1">
    <source>
        <dbReference type="ARBA" id="ARBA00007197"/>
    </source>
</evidence>
<dbReference type="Pfam" id="PF16320">
    <property type="entry name" value="Ribosomal_L12_N"/>
    <property type="match status" value="1"/>
</dbReference>
<dbReference type="Pfam" id="PF00542">
    <property type="entry name" value="Ribosomal_L12"/>
    <property type="match status" value="1"/>
</dbReference>
<dbReference type="Proteomes" id="UP000012073">
    <property type="component" value="Unassembled WGS sequence"/>
</dbReference>
<accession>R7QPT0</accession>
<organism evidence="7 8">
    <name type="scientific">Chondrus crispus</name>
    <name type="common">Carrageen Irish moss</name>
    <name type="synonym">Polymorpha crispa</name>
    <dbReference type="NCBI Taxonomy" id="2769"/>
    <lineage>
        <taxon>Eukaryota</taxon>
        <taxon>Rhodophyta</taxon>
        <taxon>Florideophyceae</taxon>
        <taxon>Rhodymeniophycidae</taxon>
        <taxon>Gigartinales</taxon>
        <taxon>Gigartinaceae</taxon>
        <taxon>Chondrus</taxon>
    </lineage>
</organism>
<reference evidence="8" key="1">
    <citation type="journal article" date="2013" name="Proc. Natl. Acad. Sci. U.S.A.">
        <title>Genome structure and metabolic features in the red seaweed Chondrus crispus shed light on evolution of the Archaeplastida.</title>
        <authorList>
            <person name="Collen J."/>
            <person name="Porcel B."/>
            <person name="Carre W."/>
            <person name="Ball S.G."/>
            <person name="Chaparro C."/>
            <person name="Tonon T."/>
            <person name="Barbeyron T."/>
            <person name="Michel G."/>
            <person name="Noel B."/>
            <person name="Valentin K."/>
            <person name="Elias M."/>
            <person name="Artiguenave F."/>
            <person name="Arun A."/>
            <person name="Aury J.M."/>
            <person name="Barbosa-Neto J.F."/>
            <person name="Bothwell J.H."/>
            <person name="Bouget F.Y."/>
            <person name="Brillet L."/>
            <person name="Cabello-Hurtado F."/>
            <person name="Capella-Gutierrez S."/>
            <person name="Charrier B."/>
            <person name="Cladiere L."/>
            <person name="Cock J.M."/>
            <person name="Coelho S.M."/>
            <person name="Colleoni C."/>
            <person name="Czjzek M."/>
            <person name="Da Silva C."/>
            <person name="Delage L."/>
            <person name="Denoeud F."/>
            <person name="Deschamps P."/>
            <person name="Dittami S.M."/>
            <person name="Gabaldon T."/>
            <person name="Gachon C.M."/>
            <person name="Groisillier A."/>
            <person name="Herve C."/>
            <person name="Jabbari K."/>
            <person name="Katinka M."/>
            <person name="Kloareg B."/>
            <person name="Kowalczyk N."/>
            <person name="Labadie K."/>
            <person name="Leblanc C."/>
            <person name="Lopez P.J."/>
            <person name="McLachlan D.H."/>
            <person name="Meslet-Cladiere L."/>
            <person name="Moustafa A."/>
            <person name="Nehr Z."/>
            <person name="Nyvall Collen P."/>
            <person name="Panaud O."/>
            <person name="Partensky F."/>
            <person name="Poulain J."/>
            <person name="Rensing S.A."/>
            <person name="Rousvoal S."/>
            <person name="Samson G."/>
            <person name="Symeonidi A."/>
            <person name="Weissenbach J."/>
            <person name="Zambounis A."/>
            <person name="Wincker P."/>
            <person name="Boyen C."/>
        </authorList>
    </citation>
    <scope>NUCLEOTIDE SEQUENCE [LARGE SCALE GENOMIC DNA]</scope>
    <source>
        <strain evidence="8">cv. Stackhouse</strain>
    </source>
</reference>
<evidence type="ECO:0000259" key="6">
    <source>
        <dbReference type="Pfam" id="PF16320"/>
    </source>
</evidence>
<dbReference type="KEGG" id="ccp:CHC_T00007217001"/>
<dbReference type="FunFam" id="3.30.1390.10:FF:000001">
    <property type="entry name" value="50S ribosomal protein L7/L12"/>
    <property type="match status" value="1"/>
</dbReference>
<dbReference type="HAMAP" id="MF_00368">
    <property type="entry name" value="Ribosomal_bL12"/>
    <property type="match status" value="1"/>
</dbReference>
<keyword evidence="2" id="KW-0689">Ribosomal protein</keyword>
<gene>
    <name evidence="7" type="ORF">CHC_T00007217001</name>
</gene>
<dbReference type="Gene3D" id="3.30.1390.10">
    <property type="match status" value="1"/>
</dbReference>
<name>R7QPT0_CHOCR</name>
<dbReference type="SUPFAM" id="SSF48300">
    <property type="entry name" value="Ribosomal protein L7/12, oligomerisation (N-terminal) domain"/>
    <property type="match status" value="1"/>
</dbReference>
<proteinExistence type="inferred from homology"/>
<comment type="similarity">
    <text evidence="1">Belongs to the bacterial ribosomal protein bL12 family.</text>
</comment>
<dbReference type="OrthoDB" id="250175at2759"/>
<protein>
    <recommendedName>
        <fullName evidence="4">50S ribosomal protein L12, chloroplastic</fullName>
    </recommendedName>
</protein>
<keyword evidence="8" id="KW-1185">Reference proteome</keyword>
<dbReference type="PANTHER" id="PTHR45987">
    <property type="entry name" value="39S RIBOSOMAL PROTEIN L12"/>
    <property type="match status" value="1"/>
</dbReference>
<evidence type="ECO:0000313" key="8">
    <source>
        <dbReference type="Proteomes" id="UP000012073"/>
    </source>
</evidence>
<dbReference type="PANTHER" id="PTHR45987:SF4">
    <property type="entry name" value="LARGE RIBOSOMAL SUBUNIT PROTEIN BL12M"/>
    <property type="match status" value="1"/>
</dbReference>
<dbReference type="STRING" id="2769.R7QPT0"/>